<protein>
    <submittedName>
        <fullName evidence="1">Uncharacterized protein</fullName>
    </submittedName>
</protein>
<gene>
    <name evidence="1" type="ORF">METZ01_LOCUS250735</name>
</gene>
<organism evidence="1">
    <name type="scientific">marine metagenome</name>
    <dbReference type="NCBI Taxonomy" id="408172"/>
    <lineage>
        <taxon>unclassified sequences</taxon>
        <taxon>metagenomes</taxon>
        <taxon>ecological metagenomes</taxon>
    </lineage>
</organism>
<dbReference type="AlphaFoldDB" id="A0A382IGV0"/>
<dbReference type="EMBL" id="UINC01066810">
    <property type="protein sequence ID" value="SVB97881.1"/>
    <property type="molecule type" value="Genomic_DNA"/>
</dbReference>
<name>A0A382IGV0_9ZZZZ</name>
<proteinExistence type="predicted"/>
<reference evidence="1" key="1">
    <citation type="submission" date="2018-05" db="EMBL/GenBank/DDBJ databases">
        <authorList>
            <person name="Lanie J.A."/>
            <person name="Ng W.-L."/>
            <person name="Kazmierczak K.M."/>
            <person name="Andrzejewski T.M."/>
            <person name="Davidsen T.M."/>
            <person name="Wayne K.J."/>
            <person name="Tettelin H."/>
            <person name="Glass J.I."/>
            <person name="Rusch D."/>
            <person name="Podicherti R."/>
            <person name="Tsui H.-C.T."/>
            <person name="Winkler M.E."/>
        </authorList>
    </citation>
    <scope>NUCLEOTIDE SEQUENCE</scope>
</reference>
<sequence length="60" mass="6499">ERPQGGTVFNAGAIGFGWALDADPKLTKLLRNVLHHLAGVTARTPYDPDWLELANKSEGL</sequence>
<evidence type="ECO:0000313" key="1">
    <source>
        <dbReference type="EMBL" id="SVB97881.1"/>
    </source>
</evidence>
<feature type="non-terminal residue" evidence="1">
    <location>
        <position position="1"/>
    </location>
</feature>
<accession>A0A382IGV0</accession>